<reference evidence="2" key="2">
    <citation type="journal article" date="2006" name="PLoS Pathog.">
        <title>New perspectives on host-parasite interplay by comparative transcriptomic and proteomic analyses of Schistosoma japonicum.</title>
        <authorList>
            <person name="Liu F."/>
            <person name="Lu J."/>
            <person name="Hu W."/>
            <person name="Wang S.Y."/>
            <person name="Cui S.J."/>
            <person name="Chi M."/>
            <person name="Yan Q."/>
            <person name="Wang X.R."/>
            <person name="Song H.D."/>
            <person name="Xu X.N."/>
            <person name="Wang J.J."/>
            <person name="Zhang X.L."/>
            <person name="Zhang X."/>
            <person name="Wang Z.Q."/>
            <person name="Xue C.L."/>
            <person name="Brindley P.J."/>
            <person name="McManus D.P."/>
            <person name="Yang P.Y."/>
            <person name="Feng Z."/>
            <person name="Chen Z."/>
            <person name="Han Z.G."/>
        </authorList>
    </citation>
    <scope>NUCLEOTIDE SEQUENCE</scope>
</reference>
<accession>Q5DGZ2</accession>
<evidence type="ECO:0000313" key="2">
    <source>
        <dbReference type="EMBL" id="AAW24914.1"/>
    </source>
</evidence>
<dbReference type="PANTHER" id="PTHR14289:SF16">
    <property type="entry name" value="POLYMERASE DELTA-INTERACTING PROTEIN 2"/>
    <property type="match status" value="1"/>
</dbReference>
<dbReference type="Pfam" id="PF04379">
    <property type="entry name" value="DUF525"/>
    <property type="match status" value="1"/>
</dbReference>
<name>Q5DGZ2_SCHJA</name>
<dbReference type="EMBL" id="AY813182">
    <property type="protein sequence ID" value="AAW24914.1"/>
    <property type="molecule type" value="mRNA"/>
</dbReference>
<protein>
    <submittedName>
        <fullName evidence="2">SJCHGC09341 protein</fullName>
    </submittedName>
</protein>
<dbReference type="Gene3D" id="2.60.40.1470">
    <property type="entry name" value="ApaG domain"/>
    <property type="match status" value="1"/>
</dbReference>
<dbReference type="AlphaFoldDB" id="Q5DGZ2"/>
<dbReference type="GO" id="GO:0070987">
    <property type="term" value="P:error-free translesion synthesis"/>
    <property type="evidence" value="ECO:0007669"/>
    <property type="project" value="TreeGrafter"/>
</dbReference>
<dbReference type="SUPFAM" id="SSF110069">
    <property type="entry name" value="ApaG-like"/>
    <property type="match status" value="1"/>
</dbReference>
<reference evidence="2" key="1">
    <citation type="submission" date="2004-11" db="EMBL/GenBank/DDBJ databases">
        <title>The full-length cDNA sequences of Schistosoma japonicum genes.</title>
        <authorList>
            <person name="Han Z."/>
        </authorList>
    </citation>
    <scope>NUCLEOTIDE SEQUENCE</scope>
</reference>
<organism evidence="2">
    <name type="scientific">Schistosoma japonicum</name>
    <name type="common">Blood fluke</name>
    <dbReference type="NCBI Taxonomy" id="6182"/>
    <lineage>
        <taxon>Eukaryota</taxon>
        <taxon>Metazoa</taxon>
        <taxon>Spiralia</taxon>
        <taxon>Lophotrochozoa</taxon>
        <taxon>Platyhelminthes</taxon>
        <taxon>Trematoda</taxon>
        <taxon>Digenea</taxon>
        <taxon>Strigeidida</taxon>
        <taxon>Schistosomatoidea</taxon>
        <taxon>Schistosomatidae</taxon>
        <taxon>Schistosoma</taxon>
    </lineage>
</organism>
<sequence>MDYVLHDDIIPYIPQDNSPIKNEYLSEFLLSTPDKEPPFIPTDHLRRWIETRKRSLEVTSIHREVTEGIRVTVLPFYMGRRTTADEKGNDIRYWRYLIRLESLNMERVQLRERFWKVFSVTGNLESNRGKGVVGMQPILSPECPVFQYHSHIQVPVPWAHMWGSFRFEKLNGGSLDVKIPSFPLYDRTYWSNSNDKLG</sequence>
<dbReference type="PANTHER" id="PTHR14289">
    <property type="entry name" value="F-BOX ONLY PROTEIN 3"/>
    <property type="match status" value="1"/>
</dbReference>
<dbReference type="GO" id="GO:0005634">
    <property type="term" value="C:nucleus"/>
    <property type="evidence" value="ECO:0007669"/>
    <property type="project" value="TreeGrafter"/>
</dbReference>
<dbReference type="GO" id="GO:0042645">
    <property type="term" value="C:mitochondrial nucleoid"/>
    <property type="evidence" value="ECO:0007669"/>
    <property type="project" value="TreeGrafter"/>
</dbReference>
<dbReference type="InterPro" id="IPR036767">
    <property type="entry name" value="ApaG_sf"/>
</dbReference>
<proteinExistence type="evidence at transcript level"/>
<dbReference type="InterPro" id="IPR007474">
    <property type="entry name" value="ApaG_domain"/>
</dbReference>
<dbReference type="PROSITE" id="PS51087">
    <property type="entry name" value="APAG"/>
    <property type="match status" value="1"/>
</dbReference>
<evidence type="ECO:0000259" key="1">
    <source>
        <dbReference type="PROSITE" id="PS51087"/>
    </source>
</evidence>
<feature type="domain" description="ApaG" evidence="1">
    <location>
        <begin position="63"/>
        <end position="191"/>
    </location>
</feature>